<feature type="region of interest" description="Disordered" evidence="1">
    <location>
        <begin position="138"/>
        <end position="170"/>
    </location>
</feature>
<gene>
    <name evidence="2" type="ORF">PECUL_23A043576</name>
</gene>
<dbReference type="EMBL" id="OW240918">
    <property type="protein sequence ID" value="CAH2306497.1"/>
    <property type="molecule type" value="Genomic_DNA"/>
</dbReference>
<accession>A0AAD1WHI7</accession>
<protein>
    <submittedName>
        <fullName evidence="2">Uncharacterized protein</fullName>
    </submittedName>
</protein>
<proteinExistence type="predicted"/>
<feature type="compositionally biased region" description="Polar residues" evidence="1">
    <location>
        <begin position="155"/>
        <end position="164"/>
    </location>
</feature>
<reference evidence="2" key="1">
    <citation type="submission" date="2022-03" db="EMBL/GenBank/DDBJ databases">
        <authorList>
            <person name="Alioto T."/>
            <person name="Alioto T."/>
            <person name="Gomez Garrido J."/>
        </authorList>
    </citation>
    <scope>NUCLEOTIDE SEQUENCE</scope>
</reference>
<feature type="compositionally biased region" description="Basic residues" evidence="1">
    <location>
        <begin position="143"/>
        <end position="154"/>
    </location>
</feature>
<organism evidence="2 3">
    <name type="scientific">Pelobates cultripes</name>
    <name type="common">Western spadefoot toad</name>
    <dbReference type="NCBI Taxonomy" id="61616"/>
    <lineage>
        <taxon>Eukaryota</taxon>
        <taxon>Metazoa</taxon>
        <taxon>Chordata</taxon>
        <taxon>Craniata</taxon>
        <taxon>Vertebrata</taxon>
        <taxon>Euteleostomi</taxon>
        <taxon>Amphibia</taxon>
        <taxon>Batrachia</taxon>
        <taxon>Anura</taxon>
        <taxon>Pelobatoidea</taxon>
        <taxon>Pelobatidae</taxon>
        <taxon>Pelobates</taxon>
    </lineage>
</organism>
<evidence type="ECO:0000313" key="2">
    <source>
        <dbReference type="EMBL" id="CAH2306497.1"/>
    </source>
</evidence>
<keyword evidence="3" id="KW-1185">Reference proteome</keyword>
<name>A0AAD1WHI7_PELCU</name>
<evidence type="ECO:0000256" key="1">
    <source>
        <dbReference type="SAM" id="MobiDB-lite"/>
    </source>
</evidence>
<sequence length="170" mass="19527">MEGTPATNQILARPLDTALQFDLAHRAIRPRSLPQDKPEDLICRIHNFPQYANCKTSNLKATVLPFTKTWAFRRITKALMEKNIKFRWNFPFALVVQQQGKAYSIVTPVDVPAFEEALGLSDNVEDWTGLSMASPRQLFQRPRWQRTPKNRRRQTPSGLYSSSTPKDKVT</sequence>
<dbReference type="Proteomes" id="UP001295444">
    <property type="component" value="Chromosome 07"/>
</dbReference>
<dbReference type="AlphaFoldDB" id="A0AAD1WHI7"/>
<evidence type="ECO:0000313" key="3">
    <source>
        <dbReference type="Proteomes" id="UP001295444"/>
    </source>
</evidence>